<dbReference type="InterPro" id="IPR026093">
    <property type="entry name" value="MGARP"/>
</dbReference>
<feature type="transmembrane region" description="Helical" evidence="2">
    <location>
        <begin position="14"/>
        <end position="32"/>
    </location>
</feature>
<reference evidence="4" key="1">
    <citation type="journal article" date="2022" name="bioRxiv">
        <title>Sequencing and chromosome-scale assembly of the giantPleurodeles waltlgenome.</title>
        <authorList>
            <person name="Brown T."/>
            <person name="Elewa A."/>
            <person name="Iarovenko S."/>
            <person name="Subramanian E."/>
            <person name="Araus A.J."/>
            <person name="Petzold A."/>
            <person name="Susuki M."/>
            <person name="Suzuki K.-i.T."/>
            <person name="Hayashi T."/>
            <person name="Toyoda A."/>
            <person name="Oliveira C."/>
            <person name="Osipova E."/>
            <person name="Leigh N.D."/>
            <person name="Simon A."/>
            <person name="Yun M.H."/>
        </authorList>
    </citation>
    <scope>NUCLEOTIDE SEQUENCE</scope>
    <source>
        <strain evidence="4">20211129_DDA</strain>
        <tissue evidence="4">Liver</tissue>
    </source>
</reference>
<feature type="domain" description="Protein MGARP N-terminal" evidence="3">
    <location>
        <begin position="1"/>
        <end position="142"/>
    </location>
</feature>
<evidence type="ECO:0000313" key="4">
    <source>
        <dbReference type="EMBL" id="KAJ1217060.1"/>
    </source>
</evidence>
<dbReference type="GO" id="GO:1904115">
    <property type="term" value="C:axon cytoplasm"/>
    <property type="evidence" value="ECO:0007669"/>
    <property type="project" value="GOC"/>
</dbReference>
<dbReference type="PANTHER" id="PTHR22910:SF6">
    <property type="entry name" value="PROTEIN MGARP"/>
    <property type="match status" value="1"/>
</dbReference>
<accession>A0AAV7WWB3</accession>
<evidence type="ECO:0000313" key="5">
    <source>
        <dbReference type="Proteomes" id="UP001066276"/>
    </source>
</evidence>
<comment type="caution">
    <text evidence="4">The sequence shown here is derived from an EMBL/GenBank/DDBJ whole genome shotgun (WGS) entry which is preliminary data.</text>
</comment>
<keyword evidence="2" id="KW-1133">Transmembrane helix</keyword>
<dbReference type="PANTHER" id="PTHR22910">
    <property type="entry name" value="PROTEIN MGARP"/>
    <property type="match status" value="1"/>
</dbReference>
<dbReference type="AlphaFoldDB" id="A0AAV7WWB3"/>
<proteinExistence type="predicted"/>
<dbReference type="Proteomes" id="UP001066276">
    <property type="component" value="Chromosome 1_1"/>
</dbReference>
<sequence length="261" mass="28731">MSSSSVPGSSGQGMIYYVFVGVAAAGGGFYLYRTLSRDKTRFHERAAYLENRTKESDSKIGTSKREEDAEIFETPEVSELIEETTTVEAVAVVTEVASNNKSYKEANYTEEDKASVDGIHLSADEEVAPQEENTTLEEAHAQEAKVEVLEGEVFSAPGDAPHSSEKEITGDKVSDVSIQSTNAASEQEMPADNEMASTRLTQKMLSSSQKLHQISDVKLLRSSTWSMCNFKSKDQTLSLHLPSVHRVKRHLPCLKLFVKTT</sequence>
<dbReference type="Pfam" id="PF14962">
    <property type="entry name" value="AIF-MLS"/>
    <property type="match status" value="1"/>
</dbReference>
<dbReference type="EMBL" id="JANPWB010000001">
    <property type="protein sequence ID" value="KAJ1217060.1"/>
    <property type="molecule type" value="Genomic_DNA"/>
</dbReference>
<evidence type="ECO:0000259" key="3">
    <source>
        <dbReference type="Pfam" id="PF14962"/>
    </source>
</evidence>
<keyword evidence="5" id="KW-1185">Reference proteome</keyword>
<feature type="compositionally biased region" description="Basic and acidic residues" evidence="1">
    <location>
        <begin position="50"/>
        <end position="67"/>
    </location>
</feature>
<organism evidence="4 5">
    <name type="scientific">Pleurodeles waltl</name>
    <name type="common">Iberian ribbed newt</name>
    <dbReference type="NCBI Taxonomy" id="8319"/>
    <lineage>
        <taxon>Eukaryota</taxon>
        <taxon>Metazoa</taxon>
        <taxon>Chordata</taxon>
        <taxon>Craniata</taxon>
        <taxon>Vertebrata</taxon>
        <taxon>Euteleostomi</taxon>
        <taxon>Amphibia</taxon>
        <taxon>Batrachia</taxon>
        <taxon>Caudata</taxon>
        <taxon>Salamandroidea</taxon>
        <taxon>Salamandridae</taxon>
        <taxon>Pleurodelinae</taxon>
        <taxon>Pleurodeles</taxon>
    </lineage>
</organism>
<dbReference type="InterPro" id="IPR032773">
    <property type="entry name" value="MGARP_N"/>
</dbReference>
<gene>
    <name evidence="4" type="ORF">NDU88_004655</name>
</gene>
<name>A0AAV7WWB3_PLEWA</name>
<protein>
    <recommendedName>
        <fullName evidence="3">Protein MGARP N-terminal domain-containing protein</fullName>
    </recommendedName>
</protein>
<dbReference type="GO" id="GO:0008089">
    <property type="term" value="P:anterograde axonal transport"/>
    <property type="evidence" value="ECO:0007669"/>
    <property type="project" value="InterPro"/>
</dbReference>
<keyword evidence="2" id="KW-0812">Transmembrane</keyword>
<feature type="region of interest" description="Disordered" evidence="1">
    <location>
        <begin position="50"/>
        <end position="69"/>
    </location>
</feature>
<dbReference type="GO" id="GO:0005741">
    <property type="term" value="C:mitochondrial outer membrane"/>
    <property type="evidence" value="ECO:0007669"/>
    <property type="project" value="TreeGrafter"/>
</dbReference>
<evidence type="ECO:0000256" key="1">
    <source>
        <dbReference type="SAM" id="MobiDB-lite"/>
    </source>
</evidence>
<evidence type="ECO:0000256" key="2">
    <source>
        <dbReference type="SAM" id="Phobius"/>
    </source>
</evidence>
<keyword evidence="2" id="KW-0472">Membrane</keyword>